<organism evidence="2 3">
    <name type="scientific">Leptomonas pyrrhocoris</name>
    <name type="common">Firebug parasite</name>
    <dbReference type="NCBI Taxonomy" id="157538"/>
    <lineage>
        <taxon>Eukaryota</taxon>
        <taxon>Discoba</taxon>
        <taxon>Euglenozoa</taxon>
        <taxon>Kinetoplastea</taxon>
        <taxon>Metakinetoplastina</taxon>
        <taxon>Trypanosomatida</taxon>
        <taxon>Trypanosomatidae</taxon>
        <taxon>Leishmaniinae</taxon>
        <taxon>Leptomonas</taxon>
    </lineage>
</organism>
<dbReference type="GeneID" id="26909215"/>
<feature type="region of interest" description="Disordered" evidence="1">
    <location>
        <begin position="106"/>
        <end position="140"/>
    </location>
</feature>
<comment type="caution">
    <text evidence="2">The sequence shown here is derived from an EMBL/GenBank/DDBJ whole genome shotgun (WGS) entry which is preliminary data.</text>
</comment>
<proteinExistence type="predicted"/>
<feature type="compositionally biased region" description="Basic and acidic residues" evidence="1">
    <location>
        <begin position="106"/>
        <end position="128"/>
    </location>
</feature>
<dbReference type="RefSeq" id="XP_015653403.1">
    <property type="nucleotide sequence ID" value="XM_015808118.1"/>
</dbReference>
<dbReference type="RefSeq" id="XP_015653404.1">
    <property type="nucleotide sequence ID" value="XM_015808119.1"/>
</dbReference>
<accession>A0A0N0DRT3</accession>
<evidence type="ECO:0000256" key="1">
    <source>
        <dbReference type="SAM" id="MobiDB-lite"/>
    </source>
</evidence>
<dbReference type="AlphaFoldDB" id="A0A0N0DRT3"/>
<keyword evidence="3" id="KW-1185">Reference proteome</keyword>
<protein>
    <submittedName>
        <fullName evidence="2">Uncharacterized protein</fullName>
    </submittedName>
</protein>
<dbReference type="EMBL" id="LGTL01000027">
    <property type="protein sequence ID" value="KPA74965.1"/>
    <property type="molecule type" value="Genomic_DNA"/>
</dbReference>
<reference evidence="2 3" key="1">
    <citation type="submission" date="2015-07" db="EMBL/GenBank/DDBJ databases">
        <title>High-quality genome of monoxenous trypanosomatid Leptomonas pyrrhocoris.</title>
        <authorList>
            <person name="Flegontov P."/>
            <person name="Butenko A."/>
            <person name="Firsov S."/>
            <person name="Vlcek C."/>
            <person name="Logacheva M.D."/>
            <person name="Field M."/>
            <person name="Filatov D."/>
            <person name="Flegontova O."/>
            <person name="Gerasimov E."/>
            <person name="Jackson A.P."/>
            <person name="Kelly S."/>
            <person name="Opperdoes F."/>
            <person name="O'Reilly A."/>
            <person name="Votypka J."/>
            <person name="Yurchenko V."/>
            <person name="Lukes J."/>
        </authorList>
    </citation>
    <scope>NUCLEOTIDE SEQUENCE [LARGE SCALE GENOMIC DNA]</scope>
    <source>
        <strain evidence="2">H10</strain>
    </source>
</reference>
<gene>
    <name evidence="2" type="ORF">ABB37_08932</name>
</gene>
<dbReference type="OrthoDB" id="263943at2759"/>
<dbReference type="VEuPathDB" id="TriTrypDB:LpyrH10_27_0870"/>
<evidence type="ECO:0000313" key="3">
    <source>
        <dbReference type="Proteomes" id="UP000037923"/>
    </source>
</evidence>
<name>A0A0N0DRT3_LEPPY</name>
<dbReference type="Proteomes" id="UP000037923">
    <property type="component" value="Unassembled WGS sequence"/>
</dbReference>
<evidence type="ECO:0000313" key="2">
    <source>
        <dbReference type="EMBL" id="KPA74964.1"/>
    </source>
</evidence>
<sequence length="168" mass="18252">MHTATFTHCLSSRTVAAGVAVASSRCRLRTFAGIATPTGSDGALFSTGPTLRTVRRDVPCALHPRGPFIPSLVAQQAGLFTNAKKSFARGTEEELKARGEAELKTSQEFLRRPVDDDGRNAPRARDVETQLPSLKQLNEELPSAAELEKALKEGKMEAFAMKPEKDEE</sequence>
<dbReference type="EMBL" id="LGTL01000027">
    <property type="protein sequence ID" value="KPA74964.1"/>
    <property type="molecule type" value="Genomic_DNA"/>
</dbReference>